<gene>
    <name evidence="1" type="ORF">LTS18_004305</name>
</gene>
<sequence>MEEEKKGPDDLTTLLDSSAVLENTDIVNRLAMLMKISGGGDFIKKQVFIKTKSFELLRRATELSDVVKNRVENLGRLLAHKRGTEAGFPSIRRIAIAIGQKTFERPTLDERFALAGSLVQTVFNRTLLTGSINPSAARM</sequence>
<accession>A0ACC3DZK1</accession>
<protein>
    <submittedName>
        <fullName evidence="1">Uncharacterized protein</fullName>
    </submittedName>
</protein>
<keyword evidence="2" id="KW-1185">Reference proteome</keyword>
<dbReference type="EMBL" id="JAWDJW010000010">
    <property type="protein sequence ID" value="KAK3082097.1"/>
    <property type="molecule type" value="Genomic_DNA"/>
</dbReference>
<evidence type="ECO:0000313" key="2">
    <source>
        <dbReference type="Proteomes" id="UP001186974"/>
    </source>
</evidence>
<dbReference type="Proteomes" id="UP001186974">
    <property type="component" value="Unassembled WGS sequence"/>
</dbReference>
<organism evidence="1 2">
    <name type="scientific">Coniosporium uncinatum</name>
    <dbReference type="NCBI Taxonomy" id="93489"/>
    <lineage>
        <taxon>Eukaryota</taxon>
        <taxon>Fungi</taxon>
        <taxon>Dikarya</taxon>
        <taxon>Ascomycota</taxon>
        <taxon>Pezizomycotina</taxon>
        <taxon>Dothideomycetes</taxon>
        <taxon>Dothideomycetes incertae sedis</taxon>
        <taxon>Coniosporium</taxon>
    </lineage>
</organism>
<reference evidence="1" key="1">
    <citation type="submission" date="2024-09" db="EMBL/GenBank/DDBJ databases">
        <title>Black Yeasts Isolated from many extreme environments.</title>
        <authorList>
            <person name="Coleine C."/>
            <person name="Stajich J.E."/>
            <person name="Selbmann L."/>
        </authorList>
    </citation>
    <scope>NUCLEOTIDE SEQUENCE</scope>
    <source>
        <strain evidence="1">CCFEE 5737</strain>
    </source>
</reference>
<evidence type="ECO:0000313" key="1">
    <source>
        <dbReference type="EMBL" id="KAK3082097.1"/>
    </source>
</evidence>
<comment type="caution">
    <text evidence="1">The sequence shown here is derived from an EMBL/GenBank/DDBJ whole genome shotgun (WGS) entry which is preliminary data.</text>
</comment>
<name>A0ACC3DZK1_9PEZI</name>
<proteinExistence type="predicted"/>